<dbReference type="Proteomes" id="UP001595906">
    <property type="component" value="Unassembled WGS sequence"/>
</dbReference>
<dbReference type="RefSeq" id="WP_379012919.1">
    <property type="nucleotide sequence ID" value="NZ_JBHSDC010000005.1"/>
</dbReference>
<evidence type="ECO:0008006" key="3">
    <source>
        <dbReference type="Google" id="ProtNLM"/>
    </source>
</evidence>
<organism evidence="1 2">
    <name type="scientific">Parasediminibacterium paludis</name>
    <dbReference type="NCBI Taxonomy" id="908966"/>
    <lineage>
        <taxon>Bacteria</taxon>
        <taxon>Pseudomonadati</taxon>
        <taxon>Bacteroidota</taxon>
        <taxon>Chitinophagia</taxon>
        <taxon>Chitinophagales</taxon>
        <taxon>Chitinophagaceae</taxon>
        <taxon>Parasediminibacterium</taxon>
    </lineage>
</organism>
<gene>
    <name evidence="1" type="ORF">ACFOW1_06070</name>
</gene>
<comment type="caution">
    <text evidence="1">The sequence shown here is derived from an EMBL/GenBank/DDBJ whole genome shotgun (WGS) entry which is preliminary data.</text>
</comment>
<dbReference type="EMBL" id="JBHSDC010000005">
    <property type="protein sequence ID" value="MFC4231446.1"/>
    <property type="molecule type" value="Genomic_DNA"/>
</dbReference>
<accession>A0ABV8PXN9</accession>
<protein>
    <recommendedName>
        <fullName evidence="3">DUF695 domain-containing protein</fullName>
    </recommendedName>
</protein>
<reference evidence="2" key="1">
    <citation type="journal article" date="2019" name="Int. J. Syst. Evol. Microbiol.">
        <title>The Global Catalogue of Microorganisms (GCM) 10K type strain sequencing project: providing services to taxonomists for standard genome sequencing and annotation.</title>
        <authorList>
            <consortium name="The Broad Institute Genomics Platform"/>
            <consortium name="The Broad Institute Genome Sequencing Center for Infectious Disease"/>
            <person name="Wu L."/>
            <person name="Ma J."/>
        </authorList>
    </citation>
    <scope>NUCLEOTIDE SEQUENCE [LARGE SCALE GENOMIC DNA]</scope>
    <source>
        <strain evidence="2">CECT 8010</strain>
    </source>
</reference>
<proteinExistence type="predicted"/>
<name>A0ABV8PXN9_9BACT</name>
<sequence>MHYLEPFFNWRHIYNSEEDKLSPFFGVVHSEFEFSQTVYNYYIHPQWDDFGSNTLYLRIIYVDYELHFAVIEMIGEWNDAIENDIMQLKREVIDKLSEQAITKFVLIAENILNFHSGDKDYYEEWFENVTDENGWIVAVNMPEQSQYDFKKRKLNYYIELMDLPEWRTFKPYHLYKKIDDMLMRRLD</sequence>
<evidence type="ECO:0000313" key="2">
    <source>
        <dbReference type="Proteomes" id="UP001595906"/>
    </source>
</evidence>
<evidence type="ECO:0000313" key="1">
    <source>
        <dbReference type="EMBL" id="MFC4231446.1"/>
    </source>
</evidence>
<keyword evidence="2" id="KW-1185">Reference proteome</keyword>